<organism evidence="3 4">
    <name type="scientific">Clostridium malenominatum</name>
    <dbReference type="NCBI Taxonomy" id="1539"/>
    <lineage>
        <taxon>Bacteria</taxon>
        <taxon>Bacillati</taxon>
        <taxon>Bacillota</taxon>
        <taxon>Clostridia</taxon>
        <taxon>Eubacteriales</taxon>
        <taxon>Clostridiaceae</taxon>
        <taxon>Clostridium</taxon>
    </lineage>
</organism>
<comment type="caution">
    <text evidence="3">The sequence shown here is derived from an EMBL/GenBank/DDBJ whole genome shotgun (WGS) entry which is preliminary data.</text>
</comment>
<dbReference type="InterPro" id="IPR014719">
    <property type="entry name" value="Ribosomal_bL12_C/ClpS-like"/>
</dbReference>
<sequence>MNDTAIWAIIMGLVALMIGISSNVSQLRNDITRMNITLDKIAEQIGVPNTVKETTDIELKNLISEGKRIKAIKRYRMVTGVGLKEAKEYVDSLMEQELK</sequence>
<gene>
    <name evidence="3" type="ORF">GCM10008905_00840</name>
</gene>
<keyword evidence="1" id="KW-0472">Membrane</keyword>
<accession>A0ABP3TRC0</accession>
<reference evidence="4" key="1">
    <citation type="journal article" date="2019" name="Int. J. Syst. Evol. Microbiol.">
        <title>The Global Catalogue of Microorganisms (GCM) 10K type strain sequencing project: providing services to taxonomists for standard genome sequencing and annotation.</title>
        <authorList>
            <consortium name="The Broad Institute Genomics Platform"/>
            <consortium name="The Broad Institute Genome Sequencing Center for Infectious Disease"/>
            <person name="Wu L."/>
            <person name="Ma J."/>
        </authorList>
    </citation>
    <scope>NUCLEOTIDE SEQUENCE [LARGE SCALE GENOMIC DNA]</scope>
    <source>
        <strain evidence="4">JCM 1405</strain>
    </source>
</reference>
<dbReference type="RefSeq" id="WP_343765265.1">
    <property type="nucleotide sequence ID" value="NZ_BAAACF010000001.1"/>
</dbReference>
<dbReference type="InterPro" id="IPR013823">
    <property type="entry name" value="Ribosomal_bL12_C"/>
</dbReference>
<proteinExistence type="predicted"/>
<dbReference type="EMBL" id="BAAACF010000001">
    <property type="protein sequence ID" value="GAA0716422.1"/>
    <property type="molecule type" value="Genomic_DNA"/>
</dbReference>
<dbReference type="Proteomes" id="UP001500339">
    <property type="component" value="Unassembled WGS sequence"/>
</dbReference>
<evidence type="ECO:0000259" key="2">
    <source>
        <dbReference type="Pfam" id="PF00542"/>
    </source>
</evidence>
<name>A0ABP3TRC0_9CLOT</name>
<dbReference type="SUPFAM" id="SSF54736">
    <property type="entry name" value="ClpS-like"/>
    <property type="match status" value="1"/>
</dbReference>
<evidence type="ECO:0000313" key="4">
    <source>
        <dbReference type="Proteomes" id="UP001500339"/>
    </source>
</evidence>
<evidence type="ECO:0000313" key="3">
    <source>
        <dbReference type="EMBL" id="GAA0716422.1"/>
    </source>
</evidence>
<feature type="transmembrane region" description="Helical" evidence="1">
    <location>
        <begin position="6"/>
        <end position="24"/>
    </location>
</feature>
<evidence type="ECO:0000256" key="1">
    <source>
        <dbReference type="SAM" id="Phobius"/>
    </source>
</evidence>
<keyword evidence="4" id="KW-1185">Reference proteome</keyword>
<keyword evidence="1" id="KW-0812">Transmembrane</keyword>
<dbReference type="Pfam" id="PF00542">
    <property type="entry name" value="Ribosomal_L12"/>
    <property type="match status" value="1"/>
</dbReference>
<keyword evidence="1" id="KW-1133">Transmembrane helix</keyword>
<protein>
    <recommendedName>
        <fullName evidence="2">Large ribosomal subunit protein bL12 C-terminal domain-containing protein</fullName>
    </recommendedName>
</protein>
<dbReference type="Gene3D" id="3.30.1390.10">
    <property type="match status" value="1"/>
</dbReference>
<feature type="domain" description="Large ribosomal subunit protein bL12 C-terminal" evidence="2">
    <location>
        <begin position="56"/>
        <end position="93"/>
    </location>
</feature>